<evidence type="ECO:0000256" key="14">
    <source>
        <dbReference type="ARBA" id="ARBA00022984"/>
    </source>
</evidence>
<keyword evidence="9 20" id="KW-0132">Cell division</keyword>
<comment type="similarity">
    <text evidence="5 20">Belongs to the MurB family.</text>
</comment>
<dbReference type="PROSITE" id="PS51387">
    <property type="entry name" value="FAD_PCMH"/>
    <property type="match status" value="1"/>
</dbReference>
<evidence type="ECO:0000256" key="20">
    <source>
        <dbReference type="HAMAP-Rule" id="MF_00037"/>
    </source>
</evidence>
<evidence type="ECO:0000256" key="8">
    <source>
        <dbReference type="ARBA" id="ARBA00022490"/>
    </source>
</evidence>
<evidence type="ECO:0000256" key="11">
    <source>
        <dbReference type="ARBA" id="ARBA00022827"/>
    </source>
</evidence>
<dbReference type="Gene3D" id="3.30.43.10">
    <property type="entry name" value="Uridine Diphospho-n-acetylenolpyruvylglucosamine Reductase, domain 2"/>
    <property type="match status" value="1"/>
</dbReference>
<feature type="domain" description="FAD-binding PCMH-type" evidence="21">
    <location>
        <begin position="27"/>
        <end position="206"/>
    </location>
</feature>
<dbReference type="EMBL" id="JPGN01000085">
    <property type="protein sequence ID" value="KFI18333.1"/>
    <property type="molecule type" value="Genomic_DNA"/>
</dbReference>
<dbReference type="EC" id="1.3.1.98" evidence="6 20"/>
<protein>
    <recommendedName>
        <fullName evidence="7 20">UDP-N-acetylenolpyruvoylglucosamine reductase</fullName>
        <ecNumber evidence="6 20">1.3.1.98</ecNumber>
    </recommendedName>
    <alternativeName>
        <fullName evidence="18 20">UDP-N-acetylmuramate dehydrogenase</fullName>
    </alternativeName>
</protein>
<gene>
    <name evidence="20" type="primary">murB</name>
    <name evidence="22" type="ORF">IB75_15180</name>
</gene>
<dbReference type="InterPro" id="IPR016169">
    <property type="entry name" value="FAD-bd_PCMH_sub2"/>
</dbReference>
<dbReference type="SUPFAM" id="SSF56194">
    <property type="entry name" value="Uridine diphospho-N-Acetylenolpyruvylglucosamine reductase, MurB, C-terminal domain"/>
    <property type="match status" value="1"/>
</dbReference>
<dbReference type="NCBIfam" id="NF010480">
    <property type="entry name" value="PRK13905.1"/>
    <property type="match status" value="1"/>
</dbReference>
<dbReference type="UniPathway" id="UPA00219"/>
<dbReference type="Pfam" id="PF02873">
    <property type="entry name" value="MurB_C"/>
    <property type="match status" value="1"/>
</dbReference>
<comment type="caution">
    <text evidence="22">The sequence shown here is derived from an EMBL/GenBank/DDBJ whole genome shotgun (WGS) entry which is preliminary data.</text>
</comment>
<evidence type="ECO:0000256" key="19">
    <source>
        <dbReference type="ARBA" id="ARBA00048914"/>
    </source>
</evidence>
<evidence type="ECO:0000256" key="4">
    <source>
        <dbReference type="ARBA" id="ARBA00004752"/>
    </source>
</evidence>
<name>A0A0E2YY23_9GAMM</name>
<organism evidence="22 23">
    <name type="scientific">Nitrosococcus oceani C-27</name>
    <dbReference type="NCBI Taxonomy" id="314279"/>
    <lineage>
        <taxon>Bacteria</taxon>
        <taxon>Pseudomonadati</taxon>
        <taxon>Pseudomonadota</taxon>
        <taxon>Gammaproteobacteria</taxon>
        <taxon>Chromatiales</taxon>
        <taxon>Chromatiaceae</taxon>
        <taxon>Nitrosococcus</taxon>
    </lineage>
</organism>
<dbReference type="InterPro" id="IPR003170">
    <property type="entry name" value="MurB"/>
</dbReference>
<dbReference type="InterPro" id="IPR016166">
    <property type="entry name" value="FAD-bd_PCMH"/>
</dbReference>
<dbReference type="Pfam" id="PF01565">
    <property type="entry name" value="FAD_binding_4"/>
    <property type="match status" value="1"/>
</dbReference>
<dbReference type="AlphaFoldDB" id="A0A0E2YY23"/>
<evidence type="ECO:0000256" key="7">
    <source>
        <dbReference type="ARBA" id="ARBA00015188"/>
    </source>
</evidence>
<evidence type="ECO:0000313" key="22">
    <source>
        <dbReference type="EMBL" id="KFI18333.1"/>
    </source>
</evidence>
<dbReference type="SUPFAM" id="SSF56176">
    <property type="entry name" value="FAD-binding/transporter-associated domain-like"/>
    <property type="match status" value="1"/>
</dbReference>
<feature type="active site" evidence="20">
    <location>
        <position position="171"/>
    </location>
</feature>
<comment type="subcellular location">
    <subcellularLocation>
        <location evidence="3 20">Cytoplasm</location>
    </subcellularLocation>
</comment>
<keyword evidence="10 20" id="KW-0285">Flavoprotein</keyword>
<keyword evidence="15 20" id="KW-0560">Oxidoreductase</keyword>
<keyword evidence="14 20" id="KW-0573">Peptidoglycan synthesis</keyword>
<dbReference type="GO" id="GO:0008360">
    <property type="term" value="P:regulation of cell shape"/>
    <property type="evidence" value="ECO:0007669"/>
    <property type="project" value="UniProtKB-KW"/>
</dbReference>
<keyword evidence="13 20" id="KW-0133">Cell shape</keyword>
<dbReference type="InterPro" id="IPR036635">
    <property type="entry name" value="MurB_C_sf"/>
</dbReference>
<evidence type="ECO:0000256" key="10">
    <source>
        <dbReference type="ARBA" id="ARBA00022630"/>
    </source>
</evidence>
<evidence type="ECO:0000313" key="23">
    <source>
        <dbReference type="Proteomes" id="UP000028839"/>
    </source>
</evidence>
<evidence type="ECO:0000256" key="2">
    <source>
        <dbReference type="ARBA" id="ARBA00003921"/>
    </source>
</evidence>
<reference evidence="22 23" key="1">
    <citation type="submission" date="2014-07" db="EMBL/GenBank/DDBJ databases">
        <title>Comparative analysis of Nitrosococcus oceani genome inventories of strains from Pacific and Atlantic gyres.</title>
        <authorList>
            <person name="Lim C.K."/>
            <person name="Wang L."/>
            <person name="Sayavedra-Soto L.A."/>
            <person name="Klotz M.G."/>
        </authorList>
    </citation>
    <scope>NUCLEOTIDE SEQUENCE [LARGE SCALE GENOMIC DNA]</scope>
    <source>
        <strain evidence="22 23">C-27</strain>
    </source>
</reference>
<evidence type="ECO:0000256" key="18">
    <source>
        <dbReference type="ARBA" id="ARBA00031026"/>
    </source>
</evidence>
<dbReference type="GO" id="GO:0071949">
    <property type="term" value="F:FAD binding"/>
    <property type="evidence" value="ECO:0007669"/>
    <property type="project" value="InterPro"/>
</dbReference>
<evidence type="ECO:0000256" key="9">
    <source>
        <dbReference type="ARBA" id="ARBA00022618"/>
    </source>
</evidence>
<dbReference type="GO" id="GO:0008762">
    <property type="term" value="F:UDP-N-acetylmuramate dehydrogenase activity"/>
    <property type="evidence" value="ECO:0007669"/>
    <property type="project" value="UniProtKB-UniRule"/>
</dbReference>
<evidence type="ECO:0000256" key="15">
    <source>
        <dbReference type="ARBA" id="ARBA00023002"/>
    </source>
</evidence>
<proteinExistence type="inferred from homology"/>
<evidence type="ECO:0000256" key="1">
    <source>
        <dbReference type="ARBA" id="ARBA00001974"/>
    </source>
</evidence>
<dbReference type="SMR" id="A0A0E2YY23"/>
<keyword evidence="12 20" id="KW-0521">NADP</keyword>
<dbReference type="OrthoDB" id="9804753at2"/>
<sequence length="298" mass="32179">MGGISAASVRGWLRHHVVMASHTSWRVGGPAQRLYRPADRDDLIAFLRFLPRNEPLLWLGLGSNLLVRDGGISGTVIAIAGVLNRIERRTDTTVWVEAGVSCAKLAKFCAREGLRGAEFLAGIPGTVGGALAMNAGAFGGTMWELVTAVEVAGIGGEHCRRLPQEYQVSYREVHGPEREWFLAAELRLTLGNSQVAQQQIRRLLRQRNGCQPIRQPCAGSVFRNPWNDKAGRLIEACGLKGASIGGARVSERHANFIVNTGNASAADVEHLIQWVAETVARQAGVSLVPEVHMVGEPA</sequence>
<dbReference type="HOGENOM" id="CLU_035304_1_0_6"/>
<dbReference type="GO" id="GO:0051301">
    <property type="term" value="P:cell division"/>
    <property type="evidence" value="ECO:0007669"/>
    <property type="project" value="UniProtKB-KW"/>
</dbReference>
<dbReference type="HAMAP" id="MF_00037">
    <property type="entry name" value="MurB"/>
    <property type="match status" value="1"/>
</dbReference>
<evidence type="ECO:0000256" key="13">
    <source>
        <dbReference type="ARBA" id="ARBA00022960"/>
    </source>
</evidence>
<comment type="pathway">
    <text evidence="4 20">Cell wall biogenesis; peptidoglycan biosynthesis.</text>
</comment>
<dbReference type="PANTHER" id="PTHR21071:SF4">
    <property type="entry name" value="UDP-N-ACETYLENOLPYRUVOYLGLUCOSAMINE REDUCTASE"/>
    <property type="match status" value="1"/>
</dbReference>
<comment type="catalytic activity">
    <reaction evidence="19 20">
        <text>UDP-N-acetyl-alpha-D-muramate + NADP(+) = UDP-N-acetyl-3-O-(1-carboxyvinyl)-alpha-D-glucosamine + NADPH + H(+)</text>
        <dbReference type="Rhea" id="RHEA:12248"/>
        <dbReference type="ChEBI" id="CHEBI:15378"/>
        <dbReference type="ChEBI" id="CHEBI:57783"/>
        <dbReference type="ChEBI" id="CHEBI:58349"/>
        <dbReference type="ChEBI" id="CHEBI:68483"/>
        <dbReference type="ChEBI" id="CHEBI:70757"/>
        <dbReference type="EC" id="1.3.1.98"/>
    </reaction>
</comment>
<dbReference type="NCBIfam" id="TIGR00179">
    <property type="entry name" value="murB"/>
    <property type="match status" value="1"/>
</dbReference>
<feature type="active site" description="Proton donor" evidence="20">
    <location>
        <position position="220"/>
    </location>
</feature>
<evidence type="ECO:0000256" key="17">
    <source>
        <dbReference type="ARBA" id="ARBA00023316"/>
    </source>
</evidence>
<evidence type="ECO:0000256" key="3">
    <source>
        <dbReference type="ARBA" id="ARBA00004496"/>
    </source>
</evidence>
<dbReference type="GO" id="GO:0005829">
    <property type="term" value="C:cytosol"/>
    <property type="evidence" value="ECO:0007669"/>
    <property type="project" value="TreeGrafter"/>
</dbReference>
<dbReference type="PANTHER" id="PTHR21071">
    <property type="entry name" value="UDP-N-ACETYLENOLPYRUVOYLGLUCOSAMINE REDUCTASE"/>
    <property type="match status" value="1"/>
</dbReference>
<dbReference type="Gene3D" id="3.30.465.10">
    <property type="match status" value="1"/>
</dbReference>
<dbReference type="GO" id="GO:0009252">
    <property type="term" value="P:peptidoglycan biosynthetic process"/>
    <property type="evidence" value="ECO:0007669"/>
    <property type="project" value="UniProtKB-UniRule"/>
</dbReference>
<comment type="cofactor">
    <cofactor evidence="1 20">
        <name>FAD</name>
        <dbReference type="ChEBI" id="CHEBI:57692"/>
    </cofactor>
</comment>
<comment type="function">
    <text evidence="2 20">Cell wall formation.</text>
</comment>
<keyword evidence="11 20" id="KW-0274">FAD</keyword>
<dbReference type="Proteomes" id="UP000028839">
    <property type="component" value="Unassembled WGS sequence"/>
</dbReference>
<dbReference type="InterPro" id="IPR036318">
    <property type="entry name" value="FAD-bd_PCMH-like_sf"/>
</dbReference>
<keyword evidence="8 20" id="KW-0963">Cytoplasm</keyword>
<evidence type="ECO:0000256" key="5">
    <source>
        <dbReference type="ARBA" id="ARBA00010485"/>
    </source>
</evidence>
<keyword evidence="17 20" id="KW-0961">Cell wall biogenesis/degradation</keyword>
<dbReference type="InterPro" id="IPR016167">
    <property type="entry name" value="FAD-bd_PCMH_sub1"/>
</dbReference>
<accession>A0A0E2YY23</accession>
<evidence type="ECO:0000256" key="12">
    <source>
        <dbReference type="ARBA" id="ARBA00022857"/>
    </source>
</evidence>
<dbReference type="Gene3D" id="3.90.78.10">
    <property type="entry name" value="UDP-N-acetylenolpyruvoylglucosamine reductase, C-terminal domain"/>
    <property type="match status" value="1"/>
</dbReference>
<dbReference type="GO" id="GO:0071555">
    <property type="term" value="P:cell wall organization"/>
    <property type="evidence" value="ECO:0007669"/>
    <property type="project" value="UniProtKB-KW"/>
</dbReference>
<dbReference type="InterPro" id="IPR011601">
    <property type="entry name" value="MurB_C"/>
</dbReference>
<evidence type="ECO:0000256" key="6">
    <source>
        <dbReference type="ARBA" id="ARBA00012518"/>
    </source>
</evidence>
<dbReference type="InterPro" id="IPR006094">
    <property type="entry name" value="Oxid_FAD_bind_N"/>
</dbReference>
<evidence type="ECO:0000259" key="21">
    <source>
        <dbReference type="PROSITE" id="PS51387"/>
    </source>
</evidence>
<feature type="active site" evidence="20">
    <location>
        <position position="290"/>
    </location>
</feature>
<keyword evidence="16 20" id="KW-0131">Cell cycle</keyword>
<evidence type="ECO:0000256" key="16">
    <source>
        <dbReference type="ARBA" id="ARBA00023306"/>
    </source>
</evidence>